<keyword evidence="1" id="KW-0732">Signal</keyword>
<evidence type="ECO:0000313" key="2">
    <source>
        <dbReference type="EMBL" id="KMS58111.1"/>
    </source>
</evidence>
<comment type="caution">
    <text evidence="2">The sequence shown here is derived from an EMBL/GenBank/DDBJ whole genome shotgun (WGS) entry which is preliminary data.</text>
</comment>
<dbReference type="STRING" id="1420583.V473_08095"/>
<dbReference type="EMBL" id="JACT01000001">
    <property type="protein sequence ID" value="KMS58111.1"/>
    <property type="molecule type" value="Genomic_DNA"/>
</dbReference>
<gene>
    <name evidence="2" type="ORF">V473_08095</name>
</gene>
<keyword evidence="3" id="KW-1185">Reference proteome</keyword>
<dbReference type="RefSeq" id="WP_066602280.1">
    <property type="nucleotide sequence ID" value="NZ_KQ130434.1"/>
</dbReference>
<organism evidence="2 3">
    <name type="scientific">Sphingobium cupriresistens LL01</name>
    <dbReference type="NCBI Taxonomy" id="1420583"/>
    <lineage>
        <taxon>Bacteria</taxon>
        <taxon>Pseudomonadati</taxon>
        <taxon>Pseudomonadota</taxon>
        <taxon>Alphaproteobacteria</taxon>
        <taxon>Sphingomonadales</taxon>
        <taxon>Sphingomonadaceae</taxon>
        <taxon>Sphingobium</taxon>
    </lineage>
</organism>
<feature type="chain" id="PRO_5005291943" evidence="1">
    <location>
        <begin position="33"/>
        <end position="128"/>
    </location>
</feature>
<feature type="signal peptide" evidence="1">
    <location>
        <begin position="1"/>
        <end position="32"/>
    </location>
</feature>
<accession>A0A0J7Y2G0</accession>
<sequence>MPMDRSTAWAARLALGLAIAVMPAAVPTQAMAQAQAAPTKAQLDSAAYVLRIVTSALQSNEVEAPVKSALFDCLYSNAVSKVSEATDKVIAANAGKVDRKDPSQMLAVIAGVCGYRPAAPAARPAPKK</sequence>
<protein>
    <submittedName>
        <fullName evidence="2">Uncharacterized protein</fullName>
    </submittedName>
</protein>
<name>A0A0J7Y2G0_9SPHN</name>
<dbReference type="AlphaFoldDB" id="A0A0J7Y2G0"/>
<dbReference type="PATRIC" id="fig|1420583.3.peg.1626"/>
<evidence type="ECO:0000256" key="1">
    <source>
        <dbReference type="SAM" id="SignalP"/>
    </source>
</evidence>
<dbReference type="Proteomes" id="UP000052232">
    <property type="component" value="Unassembled WGS sequence"/>
</dbReference>
<reference evidence="2 3" key="1">
    <citation type="journal article" date="2015" name="G3 (Bethesda)">
        <title>Insights into Ongoing Evolution of the Hexachlorocyclohexane Catabolic Pathway from Comparative Genomics of Ten Sphingomonadaceae Strains.</title>
        <authorList>
            <person name="Pearce S.L."/>
            <person name="Oakeshott J.G."/>
            <person name="Pandey G."/>
        </authorList>
    </citation>
    <scope>NUCLEOTIDE SEQUENCE [LARGE SCALE GENOMIC DNA]</scope>
    <source>
        <strain evidence="2 3">LL01</strain>
    </source>
</reference>
<evidence type="ECO:0000313" key="3">
    <source>
        <dbReference type="Proteomes" id="UP000052232"/>
    </source>
</evidence>
<proteinExistence type="predicted"/>